<dbReference type="Proteomes" id="UP000095767">
    <property type="component" value="Unassembled WGS sequence"/>
</dbReference>
<dbReference type="SUPFAM" id="SSF52540">
    <property type="entry name" value="P-loop containing nucleoside triphosphate hydrolases"/>
    <property type="match status" value="1"/>
</dbReference>
<dbReference type="PRINTS" id="PR00364">
    <property type="entry name" value="DISEASERSIST"/>
</dbReference>
<dbReference type="Pfam" id="PF25019">
    <property type="entry name" value="LRR_R13L1-DRL21"/>
    <property type="match status" value="1"/>
</dbReference>
<feature type="domain" description="Disease resistance N-terminal" evidence="8">
    <location>
        <begin position="4"/>
        <end position="67"/>
    </location>
</feature>
<dbReference type="GO" id="GO:0006952">
    <property type="term" value="P:defense response"/>
    <property type="evidence" value="ECO:0007669"/>
    <property type="project" value="UniProtKB-KW"/>
</dbReference>
<evidence type="ECO:0000259" key="9">
    <source>
        <dbReference type="Pfam" id="PF25019"/>
    </source>
</evidence>
<accession>A0A1E5WFB5</accession>
<dbReference type="PANTHER" id="PTHR36766:SF70">
    <property type="entry name" value="DISEASE RESISTANCE PROTEIN RGA4"/>
    <property type="match status" value="1"/>
</dbReference>
<feature type="domain" description="NB-ARC" evidence="7">
    <location>
        <begin position="157"/>
        <end position="243"/>
    </location>
</feature>
<evidence type="ECO:0000256" key="2">
    <source>
        <dbReference type="ARBA" id="ARBA00022614"/>
    </source>
</evidence>
<evidence type="ECO:0000256" key="1">
    <source>
        <dbReference type="ARBA" id="ARBA00008894"/>
    </source>
</evidence>
<dbReference type="Pfam" id="PF00931">
    <property type="entry name" value="NB-ARC"/>
    <property type="match status" value="1"/>
</dbReference>
<dbReference type="InterPro" id="IPR041118">
    <property type="entry name" value="Rx_N"/>
</dbReference>
<keyword evidence="6" id="KW-0067">ATP-binding</keyword>
<keyword evidence="2" id="KW-0433">Leucine-rich repeat</keyword>
<dbReference type="GO" id="GO:0043531">
    <property type="term" value="F:ADP binding"/>
    <property type="evidence" value="ECO:0007669"/>
    <property type="project" value="InterPro"/>
</dbReference>
<dbReference type="OrthoDB" id="3027644at2759"/>
<reference evidence="10 11" key="1">
    <citation type="submission" date="2016-09" db="EMBL/GenBank/DDBJ databases">
        <title>The draft genome of Dichanthelium oligosanthes: A C3 panicoid grass species.</title>
        <authorList>
            <person name="Studer A.J."/>
            <person name="Schnable J.C."/>
            <person name="Brutnell T.P."/>
        </authorList>
    </citation>
    <scope>NUCLEOTIDE SEQUENCE [LARGE SCALE GENOMIC DNA]</scope>
    <source>
        <strain evidence="11">cv. Kellogg 1175</strain>
        <tissue evidence="10">Leaf</tissue>
    </source>
</reference>
<dbReference type="Gene3D" id="3.40.50.300">
    <property type="entry name" value="P-loop containing nucleotide triphosphate hydrolases"/>
    <property type="match status" value="1"/>
</dbReference>
<dbReference type="Gene3D" id="3.80.10.10">
    <property type="entry name" value="Ribonuclease Inhibitor"/>
    <property type="match status" value="1"/>
</dbReference>
<dbReference type="EMBL" id="LWDX02010463">
    <property type="protein sequence ID" value="OEL35978.1"/>
    <property type="molecule type" value="Genomic_DNA"/>
</dbReference>
<keyword evidence="5" id="KW-0611">Plant defense</keyword>
<dbReference type="InterPro" id="IPR056789">
    <property type="entry name" value="LRR_R13L1-DRL21"/>
</dbReference>
<keyword evidence="3" id="KW-0677">Repeat</keyword>
<dbReference type="Gene3D" id="1.20.5.4130">
    <property type="match status" value="1"/>
</dbReference>
<name>A0A1E5WFB5_9POAL</name>
<gene>
    <name evidence="10" type="ORF">BAE44_0003010</name>
</gene>
<dbReference type="InterPro" id="IPR027417">
    <property type="entry name" value="P-loop_NTPase"/>
</dbReference>
<evidence type="ECO:0000313" key="10">
    <source>
        <dbReference type="EMBL" id="OEL35978.1"/>
    </source>
</evidence>
<dbReference type="GO" id="GO:0005524">
    <property type="term" value="F:ATP binding"/>
    <property type="evidence" value="ECO:0007669"/>
    <property type="project" value="UniProtKB-KW"/>
</dbReference>
<dbReference type="SUPFAM" id="SSF52058">
    <property type="entry name" value="L domain-like"/>
    <property type="match status" value="1"/>
</dbReference>
<dbReference type="STRING" id="888268.A0A1E5WFB5"/>
<evidence type="ECO:0000313" key="11">
    <source>
        <dbReference type="Proteomes" id="UP000095767"/>
    </source>
</evidence>
<evidence type="ECO:0000256" key="3">
    <source>
        <dbReference type="ARBA" id="ARBA00022737"/>
    </source>
</evidence>
<evidence type="ECO:0000256" key="4">
    <source>
        <dbReference type="ARBA" id="ARBA00022741"/>
    </source>
</evidence>
<dbReference type="InterPro" id="IPR032675">
    <property type="entry name" value="LRR_dom_sf"/>
</dbReference>
<keyword evidence="4" id="KW-0547">Nucleotide-binding</keyword>
<proteinExistence type="inferred from homology"/>
<evidence type="ECO:0000256" key="5">
    <source>
        <dbReference type="ARBA" id="ARBA00022821"/>
    </source>
</evidence>
<keyword evidence="11" id="KW-1185">Reference proteome</keyword>
<comment type="caution">
    <text evidence="10">The sequence shown here is derived from an EMBL/GenBank/DDBJ whole genome shotgun (WGS) entry which is preliminary data.</text>
</comment>
<dbReference type="Pfam" id="PF18052">
    <property type="entry name" value="Rx_N"/>
    <property type="match status" value="1"/>
</dbReference>
<dbReference type="InterPro" id="IPR002182">
    <property type="entry name" value="NB-ARC"/>
</dbReference>
<protein>
    <submittedName>
        <fullName evidence="10">Uncharacterized protein</fullName>
    </submittedName>
</protein>
<sequence length="611" mass="69579">MGALGVVEDLKILKNRLEYMKSVLADAEVKRVHDSAINTWPNQLKDVMYDADDLIDLCSIKSQKSSHIQPSSMLNQRVCHKVPPFSCLGDFQFNCEIGYKIKDINERLEKTLKDRVMLRLERIIPEQISAPNVDIRQTDALPDDVVGADIVNNTNEMVQKLVAYRDADEKIGIFGIEGMPGIGKTTLAKKIYNDPRIEKELQLRIWLCVTETFDEINLLKQMIQEAGGSTGQQSTKAELIKQEMEMVEIFKEIAIKIVLKCNGLPLAIKVRRLGIANVGERLPVALTKIARLRTLVLFDSPKFSTIDDELFRRLKHLRVLILSETSISAVPKSVKNLLNELQSLSQLRRLRIDKLERVEVAGVVLKDKTKLKELSLGCTIDRSRTDEARRGTNDGQRTMTRVYENLVPPPNLSHLFIHGFLGTLLPTWLITLSLDIFRNLYHLHLNDCIWCPQIPPVGQLPDLLVLKIKGADAVVKLDTDLFGQGIKEGEQIIFFPKLELCHIFDMYNLECWSLNTEELCRNMQVNPQQIILMPHLKRLMLINCPKLRALPDGLSNITSLQRIQIEGADRLEEITNLPAVLWLKVKNNKSLKRVSNLRNLRNDCLPKIVLH</sequence>
<dbReference type="AlphaFoldDB" id="A0A1E5WFB5"/>
<evidence type="ECO:0000259" key="7">
    <source>
        <dbReference type="Pfam" id="PF00931"/>
    </source>
</evidence>
<comment type="similarity">
    <text evidence="1">Belongs to the disease resistance NB-LRR family.</text>
</comment>
<evidence type="ECO:0000256" key="6">
    <source>
        <dbReference type="ARBA" id="ARBA00022840"/>
    </source>
</evidence>
<organism evidence="10 11">
    <name type="scientific">Dichanthelium oligosanthes</name>
    <dbReference type="NCBI Taxonomy" id="888268"/>
    <lineage>
        <taxon>Eukaryota</taxon>
        <taxon>Viridiplantae</taxon>
        <taxon>Streptophyta</taxon>
        <taxon>Embryophyta</taxon>
        <taxon>Tracheophyta</taxon>
        <taxon>Spermatophyta</taxon>
        <taxon>Magnoliopsida</taxon>
        <taxon>Liliopsida</taxon>
        <taxon>Poales</taxon>
        <taxon>Poaceae</taxon>
        <taxon>PACMAD clade</taxon>
        <taxon>Panicoideae</taxon>
        <taxon>Panicodae</taxon>
        <taxon>Paniceae</taxon>
        <taxon>Dichantheliinae</taxon>
        <taxon>Dichanthelium</taxon>
    </lineage>
</organism>
<feature type="domain" description="R13L1/DRL21-like LRR repeat region" evidence="9">
    <location>
        <begin position="338"/>
        <end position="470"/>
    </location>
</feature>
<evidence type="ECO:0000259" key="8">
    <source>
        <dbReference type="Pfam" id="PF18052"/>
    </source>
</evidence>
<dbReference type="GO" id="GO:0051707">
    <property type="term" value="P:response to other organism"/>
    <property type="evidence" value="ECO:0007669"/>
    <property type="project" value="UniProtKB-ARBA"/>
</dbReference>
<dbReference type="PANTHER" id="PTHR36766">
    <property type="entry name" value="PLANT BROAD-SPECTRUM MILDEW RESISTANCE PROTEIN RPW8"/>
    <property type="match status" value="1"/>
</dbReference>